<protein>
    <submittedName>
        <fullName evidence="2">Transposase</fullName>
    </submittedName>
</protein>
<dbReference type="PANTHER" id="PTHR34322">
    <property type="entry name" value="TRANSPOSASE, Y1_TNP DOMAIN-CONTAINING"/>
    <property type="match status" value="1"/>
</dbReference>
<dbReference type="RefSeq" id="WP_349182044.1">
    <property type="nucleotide sequence ID" value="NZ_JBBNGS010000006.1"/>
</dbReference>
<reference evidence="2 3" key="1">
    <citation type="submission" date="2024-04" db="EMBL/GenBank/DDBJ databases">
        <title>Human intestinal bacterial collection.</title>
        <authorList>
            <person name="Pauvert C."/>
            <person name="Hitch T.C.A."/>
            <person name="Clavel T."/>
        </authorList>
    </citation>
    <scope>NUCLEOTIDE SEQUENCE [LARGE SCALE GENOMIC DNA]</scope>
    <source>
        <strain evidence="2 3">CLA-AA-H197</strain>
    </source>
</reference>
<dbReference type="InterPro" id="IPR036515">
    <property type="entry name" value="Transposase_17_sf"/>
</dbReference>
<dbReference type="SUPFAM" id="SSF143422">
    <property type="entry name" value="Transposase IS200-like"/>
    <property type="match status" value="1"/>
</dbReference>
<evidence type="ECO:0000259" key="1">
    <source>
        <dbReference type="SMART" id="SM01321"/>
    </source>
</evidence>
<dbReference type="InterPro" id="IPR002686">
    <property type="entry name" value="Transposase_17"/>
</dbReference>
<name>A0ABV1IHM7_9ACTN</name>
<proteinExistence type="predicted"/>
<dbReference type="Gene3D" id="3.30.70.1290">
    <property type="entry name" value="Transposase IS200-like"/>
    <property type="match status" value="1"/>
</dbReference>
<dbReference type="PANTHER" id="PTHR34322:SF2">
    <property type="entry name" value="TRANSPOSASE IS200-LIKE DOMAIN-CONTAINING PROTEIN"/>
    <property type="match status" value="1"/>
</dbReference>
<evidence type="ECO:0000313" key="3">
    <source>
        <dbReference type="Proteomes" id="UP001478817"/>
    </source>
</evidence>
<sequence>MPRGPRKVAESGFYHVVMRGNSRQIIFADDSDRRAFLELCCEAFLDEDCDASVLAWCLMDNHVHLLLRGEIGDISSAIRKVCGSYAIRFNAKEGRCGHLFQDRFGSSCIEDDGYLLEAVRYIHNNPQAAGICLASEYLWSSYTAYTGGRGSRLTDTELILGMLGGPAGFASFCASSPSLPYFYEGGCRPSDAEASVLAVVVLEGMGCQNVKLLPAAERGRALALLHEAGLSARQIERVTGVGRNAVAKACR</sequence>
<organism evidence="2 3">
    <name type="scientific">Paratractidigestivibacter faecalis</name>
    <dbReference type="NCBI Taxonomy" id="2292441"/>
    <lineage>
        <taxon>Bacteria</taxon>
        <taxon>Bacillati</taxon>
        <taxon>Actinomycetota</taxon>
        <taxon>Coriobacteriia</taxon>
        <taxon>Coriobacteriales</taxon>
        <taxon>Atopobiaceae</taxon>
        <taxon>Paratractidigestivibacter</taxon>
    </lineage>
</organism>
<dbReference type="SMART" id="SM01321">
    <property type="entry name" value="Y1_Tnp"/>
    <property type="match status" value="1"/>
</dbReference>
<dbReference type="Proteomes" id="UP001478817">
    <property type="component" value="Unassembled WGS sequence"/>
</dbReference>
<feature type="domain" description="Transposase IS200-like" evidence="1">
    <location>
        <begin position="9"/>
        <end position="125"/>
    </location>
</feature>
<dbReference type="Pfam" id="PF01797">
    <property type="entry name" value="Y1_Tnp"/>
    <property type="match status" value="1"/>
</dbReference>
<comment type="caution">
    <text evidence="2">The sequence shown here is derived from an EMBL/GenBank/DDBJ whole genome shotgun (WGS) entry which is preliminary data.</text>
</comment>
<dbReference type="EMBL" id="JBBNGS010000006">
    <property type="protein sequence ID" value="MEQ2637516.1"/>
    <property type="molecule type" value="Genomic_DNA"/>
</dbReference>
<keyword evidence="3" id="KW-1185">Reference proteome</keyword>
<accession>A0ABV1IHM7</accession>
<gene>
    <name evidence="2" type="ORF">AAAT05_04075</name>
</gene>
<evidence type="ECO:0000313" key="2">
    <source>
        <dbReference type="EMBL" id="MEQ2637516.1"/>
    </source>
</evidence>